<gene>
    <name evidence="1" type="ORF">DY000_02049457</name>
</gene>
<dbReference type="Proteomes" id="UP000266723">
    <property type="component" value="Unassembled WGS sequence"/>
</dbReference>
<evidence type="ECO:0000313" key="2">
    <source>
        <dbReference type="Proteomes" id="UP000266723"/>
    </source>
</evidence>
<sequence>MLCPGPWTTGLVSHISLSDSPVTHPLSSPFQIGGDGCYNLVSERGSVPGLPDVHQMCDVAVCQIAQWSIDLFSRYSEVVQEWICDVSSTTQFQDIVPRVFDA</sequence>
<dbReference type="EMBL" id="QGKV02000297">
    <property type="protein sequence ID" value="KAF3609632.1"/>
    <property type="molecule type" value="Genomic_DNA"/>
</dbReference>
<name>A0ABQ7F279_BRACR</name>
<evidence type="ECO:0000313" key="1">
    <source>
        <dbReference type="EMBL" id="KAF3609632.1"/>
    </source>
</evidence>
<accession>A0ABQ7F279</accession>
<organism evidence="1 2">
    <name type="scientific">Brassica cretica</name>
    <name type="common">Mustard</name>
    <dbReference type="NCBI Taxonomy" id="69181"/>
    <lineage>
        <taxon>Eukaryota</taxon>
        <taxon>Viridiplantae</taxon>
        <taxon>Streptophyta</taxon>
        <taxon>Embryophyta</taxon>
        <taxon>Tracheophyta</taxon>
        <taxon>Spermatophyta</taxon>
        <taxon>Magnoliopsida</taxon>
        <taxon>eudicotyledons</taxon>
        <taxon>Gunneridae</taxon>
        <taxon>Pentapetalae</taxon>
        <taxon>rosids</taxon>
        <taxon>malvids</taxon>
        <taxon>Brassicales</taxon>
        <taxon>Brassicaceae</taxon>
        <taxon>Brassiceae</taxon>
        <taxon>Brassica</taxon>
    </lineage>
</organism>
<protein>
    <submittedName>
        <fullName evidence="1">Uncharacterized protein</fullName>
    </submittedName>
</protein>
<comment type="caution">
    <text evidence="1">The sequence shown here is derived from an EMBL/GenBank/DDBJ whole genome shotgun (WGS) entry which is preliminary data.</text>
</comment>
<keyword evidence="2" id="KW-1185">Reference proteome</keyword>
<reference evidence="1 2" key="1">
    <citation type="journal article" date="2020" name="BMC Genomics">
        <title>Intraspecific diversification of the crop wild relative Brassica cretica Lam. using demographic model selection.</title>
        <authorList>
            <person name="Kioukis A."/>
            <person name="Michalopoulou V.A."/>
            <person name="Briers L."/>
            <person name="Pirintsos S."/>
            <person name="Studholme D.J."/>
            <person name="Pavlidis P."/>
            <person name="Sarris P.F."/>
        </authorList>
    </citation>
    <scope>NUCLEOTIDE SEQUENCE [LARGE SCALE GENOMIC DNA]</scope>
    <source>
        <strain evidence="2">cv. PFS-1207/04</strain>
    </source>
</reference>
<proteinExistence type="predicted"/>